<dbReference type="PANTHER" id="PTHR43318">
    <property type="entry name" value="UDP-N-ACETYLGLUCOSAMINE 4,6-DEHYDRATASE"/>
    <property type="match status" value="1"/>
</dbReference>
<accession>A0A0U5AWF2</accession>
<dbReference type="KEGG" id="asoc:CB4_02259"/>
<name>A0A0U5AWF2_9BACL</name>
<dbReference type="InterPro" id="IPR051203">
    <property type="entry name" value="Polysaccharide_Synthase-Rel"/>
</dbReference>
<dbReference type="Proteomes" id="UP000217696">
    <property type="component" value="Chromosome"/>
</dbReference>
<protein>
    <submittedName>
        <fullName evidence="3">UDP-N-acetyl-alpha-D-glucosamine C6 dehydratase</fullName>
        <ecNumber evidence="3">4.2.1.135</ecNumber>
    </submittedName>
</protein>
<dbReference type="PANTHER" id="PTHR43318:SF1">
    <property type="entry name" value="POLYSACCHARIDE BIOSYNTHESIS PROTEIN EPSC-RELATED"/>
    <property type="match status" value="1"/>
</dbReference>
<dbReference type="SUPFAM" id="SSF53335">
    <property type="entry name" value="S-adenosyl-L-methionine-dependent methyltransferases"/>
    <property type="match status" value="1"/>
</dbReference>
<dbReference type="AlphaFoldDB" id="A0A0U5AWF2"/>
<dbReference type="SUPFAM" id="SSF51735">
    <property type="entry name" value="NAD(P)-binding Rossmann-fold domains"/>
    <property type="match status" value="1"/>
</dbReference>
<dbReference type="InterPro" id="IPR003869">
    <property type="entry name" value="Polysac_CapD-like"/>
</dbReference>
<dbReference type="EMBL" id="AP017312">
    <property type="protein sequence ID" value="BAU28085.1"/>
    <property type="molecule type" value="Genomic_DNA"/>
</dbReference>
<keyword evidence="4" id="KW-1185">Reference proteome</keyword>
<evidence type="ECO:0000313" key="4">
    <source>
        <dbReference type="Proteomes" id="UP000217696"/>
    </source>
</evidence>
<dbReference type="InterPro" id="IPR029063">
    <property type="entry name" value="SAM-dependent_MTases_sf"/>
</dbReference>
<dbReference type="Pfam" id="PF02719">
    <property type="entry name" value="Polysacc_synt_2"/>
    <property type="match status" value="1"/>
</dbReference>
<organism evidence="3 4">
    <name type="scientific">Aneurinibacillus soli</name>
    <dbReference type="NCBI Taxonomy" id="1500254"/>
    <lineage>
        <taxon>Bacteria</taxon>
        <taxon>Bacillati</taxon>
        <taxon>Bacillota</taxon>
        <taxon>Bacilli</taxon>
        <taxon>Bacillales</taxon>
        <taxon>Paenibacillaceae</taxon>
        <taxon>Aneurinibacillus group</taxon>
        <taxon>Aneurinibacillus</taxon>
    </lineage>
</organism>
<dbReference type="Pfam" id="PF13727">
    <property type="entry name" value="CoA_binding_3"/>
    <property type="match status" value="1"/>
</dbReference>
<dbReference type="RefSeq" id="WP_096465871.1">
    <property type="nucleotide sequence ID" value="NZ_AP017312.1"/>
</dbReference>
<dbReference type="GO" id="GO:0016829">
    <property type="term" value="F:lyase activity"/>
    <property type="evidence" value="ECO:0007669"/>
    <property type="project" value="UniProtKB-KW"/>
</dbReference>
<evidence type="ECO:0000313" key="3">
    <source>
        <dbReference type="EMBL" id="BAU28085.1"/>
    </source>
</evidence>
<evidence type="ECO:0000259" key="2">
    <source>
        <dbReference type="Pfam" id="PF02719"/>
    </source>
</evidence>
<dbReference type="EC" id="4.2.1.135" evidence="3"/>
<dbReference type="Gene3D" id="3.40.50.720">
    <property type="entry name" value="NAD(P)-binding Rossmann-like Domain"/>
    <property type="match status" value="2"/>
</dbReference>
<gene>
    <name evidence="3" type="primary">pglF</name>
    <name evidence="3" type="ORF">CB4_02259</name>
</gene>
<dbReference type="InterPro" id="IPR036291">
    <property type="entry name" value="NAD(P)-bd_dom_sf"/>
</dbReference>
<evidence type="ECO:0000256" key="1">
    <source>
        <dbReference type="ARBA" id="ARBA00007430"/>
    </source>
</evidence>
<dbReference type="CDD" id="cd05237">
    <property type="entry name" value="UDP_invert_4-6DH_SDR_e"/>
    <property type="match status" value="1"/>
</dbReference>
<sequence>MRGLAYQKRMLILTIVDALLIGSSVFIAYQLRFEMDIPLVYWNTVPKAVIIAVLCSYLLLYQFKIYKRLWRYASVGELYSIVKAITFGTVLFILLNEIIFYYSIPRSIYLISWMGCIISIGGSRFIWRMKKDKYTAPNKRKSGRNRALIIGAGDAGILITKELKHSFSQDIYPVGFIDDDLNKRNFQVNGLPVLGGRESIVENVKKHEVSTIIIALPSAPRSEIKQIIEICKQVPCTLKTLPSVYDLVSGKTVIQPMRDIDVEDLLGRDPVKIDLKGIAHYISDKVVLVTGAGGSIGSELCRQIAMFNPMKLILLGHGENSIYLIENELRNKYTELSVESVIANIQDQQRIDEVFDLLRPNVVFHAAAHKHVPLMEANPIEAVKNNIFGTKNVVYAADKYRVERFVMISSDKAVNPTSVMGVTKRVAEMIIQSISRESNTLFSVVRFGNVLGSRGSVIPLFKRQISGGGPVTVTHPEMIRYFMTIPEAVQLVIQAGAFAKDRGLFVLDMGEPVKIDTLARDLIRLSGFEPDKEIQVVYTGVRPGEKLYEELFTTRESLNATNHNRIFSARPELIAKKEIEMYLDKLKSKALHNHEDICLVLQEIVPTFRRNIEKSQQNSVDILNKKCMEYSVK</sequence>
<keyword evidence="3" id="KW-0456">Lyase</keyword>
<proteinExistence type="inferred from homology"/>
<comment type="similarity">
    <text evidence="1">Belongs to the polysaccharide synthase family.</text>
</comment>
<dbReference type="OrthoDB" id="9803111at2"/>
<reference evidence="3 4" key="1">
    <citation type="submission" date="2015-12" db="EMBL/GenBank/DDBJ databases">
        <title>Genome sequence of Aneurinibacillus soli.</title>
        <authorList>
            <person name="Lee J.S."/>
            <person name="Lee K.C."/>
            <person name="Kim K.K."/>
            <person name="Lee B.W."/>
        </authorList>
    </citation>
    <scope>NUCLEOTIDE SEQUENCE [LARGE SCALE GENOMIC DNA]</scope>
    <source>
        <strain evidence="3 4">CB4</strain>
    </source>
</reference>
<feature type="domain" description="Polysaccharide biosynthesis protein CapD-like" evidence="2">
    <location>
        <begin position="287"/>
        <end position="570"/>
    </location>
</feature>